<evidence type="ECO:0000313" key="2">
    <source>
        <dbReference type="Proteomes" id="UP000050833"/>
    </source>
</evidence>
<dbReference type="RefSeq" id="WP_055943210.1">
    <property type="nucleotide sequence ID" value="NZ_JAQDCV010000004.1"/>
</dbReference>
<reference evidence="1 2" key="1">
    <citation type="submission" date="2015-10" db="EMBL/GenBank/DDBJ databases">
        <title>Butyribacter intestini gen. nov., sp. nov., a butyric acid-producing bacterium of the family Lachnospiraceae isolated from the human faeces.</title>
        <authorList>
            <person name="Zou Y."/>
            <person name="Xue W."/>
            <person name="Luo G."/>
            <person name="Lv M."/>
        </authorList>
    </citation>
    <scope>NUCLEOTIDE SEQUENCE [LARGE SCALE GENOMIC DNA]</scope>
    <source>
        <strain evidence="1 2">TF01-11</strain>
    </source>
</reference>
<dbReference type="Proteomes" id="UP000050833">
    <property type="component" value="Unassembled WGS sequence"/>
</dbReference>
<gene>
    <name evidence="1" type="ORF">APZ18_06950</name>
</gene>
<name>A0AAW3JPZ2_9FIRM</name>
<protein>
    <submittedName>
        <fullName evidence="1">Uncharacterized protein</fullName>
    </submittedName>
</protein>
<evidence type="ECO:0000313" key="1">
    <source>
        <dbReference type="EMBL" id="KQC84492.1"/>
    </source>
</evidence>
<accession>A0AAW3JPZ2</accession>
<sequence>MYLLDEYVGERAKAMNNRLTNEFESAELENSIKILKINIDLHEKFVKRILKRIRKNYIDKGNSAINTDNLCKKYPLPNIEIKGCFNEAQYLKKCEENLDELVYYNYQLEKEREKRITVNEYIDIIYFELERQKSLLKDLYRVTRRKNRYFSEQAYKKIVELINYQIFNNDFIFSEAYEKQIKSIQELINN</sequence>
<keyword evidence="2" id="KW-1185">Reference proteome</keyword>
<dbReference type="EMBL" id="LLKB01000005">
    <property type="protein sequence ID" value="KQC84492.1"/>
    <property type="molecule type" value="Genomic_DNA"/>
</dbReference>
<proteinExistence type="predicted"/>
<dbReference type="AlphaFoldDB" id="A0AAW3JPZ2"/>
<comment type="caution">
    <text evidence="1">The sequence shown here is derived from an EMBL/GenBank/DDBJ whole genome shotgun (WGS) entry which is preliminary data.</text>
</comment>
<organism evidence="1 2">
    <name type="scientific">Butyribacter intestini</name>
    <dbReference type="NCBI Taxonomy" id="1703332"/>
    <lineage>
        <taxon>Bacteria</taxon>
        <taxon>Bacillati</taxon>
        <taxon>Bacillota</taxon>
        <taxon>Clostridia</taxon>
        <taxon>Lachnospirales</taxon>
        <taxon>Lachnospiraceae</taxon>
        <taxon>Butyribacter</taxon>
    </lineage>
</organism>